<sequence>MVDGEYRDSDIRDNDFIVEVGDNDGNGIDNVLFEKYVDDGVEWIGSSEENAGVNEDVLGKRILMMVAVTGIHHNATGGPNMWDKTNYSPPLPPTFRREKGRPFNAMRLEQDEPPKRSHNKKGCTWRKFEEEFPIEDETKIQAGPGSGEGPVVVPPLPEAGVEESPIAISILPEEVALDEDIPPGTKDATQEAENVARAPKITWDSIIQESKSGTLLPWLFIYKPSSNIQPPNEDH</sequence>
<evidence type="ECO:0000313" key="2">
    <source>
        <dbReference type="Proteomes" id="UP001293254"/>
    </source>
</evidence>
<organism evidence="1 2">
    <name type="scientific">Sesamum alatum</name>
    <dbReference type="NCBI Taxonomy" id="300844"/>
    <lineage>
        <taxon>Eukaryota</taxon>
        <taxon>Viridiplantae</taxon>
        <taxon>Streptophyta</taxon>
        <taxon>Embryophyta</taxon>
        <taxon>Tracheophyta</taxon>
        <taxon>Spermatophyta</taxon>
        <taxon>Magnoliopsida</taxon>
        <taxon>eudicotyledons</taxon>
        <taxon>Gunneridae</taxon>
        <taxon>Pentapetalae</taxon>
        <taxon>asterids</taxon>
        <taxon>lamiids</taxon>
        <taxon>Lamiales</taxon>
        <taxon>Pedaliaceae</taxon>
        <taxon>Sesamum</taxon>
    </lineage>
</organism>
<reference evidence="1" key="1">
    <citation type="submission" date="2020-06" db="EMBL/GenBank/DDBJ databases">
        <authorList>
            <person name="Li T."/>
            <person name="Hu X."/>
            <person name="Zhang T."/>
            <person name="Song X."/>
            <person name="Zhang H."/>
            <person name="Dai N."/>
            <person name="Sheng W."/>
            <person name="Hou X."/>
            <person name="Wei L."/>
        </authorList>
    </citation>
    <scope>NUCLEOTIDE SEQUENCE</scope>
    <source>
        <strain evidence="1">3651</strain>
        <tissue evidence="1">Leaf</tissue>
    </source>
</reference>
<reference evidence="1" key="2">
    <citation type="journal article" date="2024" name="Plant">
        <title>Genomic evolution and insights into agronomic trait innovations of Sesamum species.</title>
        <authorList>
            <person name="Miao H."/>
            <person name="Wang L."/>
            <person name="Qu L."/>
            <person name="Liu H."/>
            <person name="Sun Y."/>
            <person name="Le M."/>
            <person name="Wang Q."/>
            <person name="Wei S."/>
            <person name="Zheng Y."/>
            <person name="Lin W."/>
            <person name="Duan Y."/>
            <person name="Cao H."/>
            <person name="Xiong S."/>
            <person name="Wang X."/>
            <person name="Wei L."/>
            <person name="Li C."/>
            <person name="Ma Q."/>
            <person name="Ju M."/>
            <person name="Zhao R."/>
            <person name="Li G."/>
            <person name="Mu C."/>
            <person name="Tian Q."/>
            <person name="Mei H."/>
            <person name="Zhang T."/>
            <person name="Gao T."/>
            <person name="Zhang H."/>
        </authorList>
    </citation>
    <scope>NUCLEOTIDE SEQUENCE</scope>
    <source>
        <strain evidence="1">3651</strain>
    </source>
</reference>
<dbReference type="AlphaFoldDB" id="A0AAE1XIF9"/>
<protein>
    <submittedName>
        <fullName evidence="1">Uncharacterized protein</fullName>
    </submittedName>
</protein>
<name>A0AAE1XIF9_9LAMI</name>
<comment type="caution">
    <text evidence="1">The sequence shown here is derived from an EMBL/GenBank/DDBJ whole genome shotgun (WGS) entry which is preliminary data.</text>
</comment>
<evidence type="ECO:0000313" key="1">
    <source>
        <dbReference type="EMBL" id="KAK4412552.1"/>
    </source>
</evidence>
<gene>
    <name evidence="1" type="ORF">Salat_2902300</name>
</gene>
<accession>A0AAE1XIF9</accession>
<dbReference type="EMBL" id="JACGWO010000013">
    <property type="protein sequence ID" value="KAK4412552.1"/>
    <property type="molecule type" value="Genomic_DNA"/>
</dbReference>
<proteinExistence type="predicted"/>
<keyword evidence="2" id="KW-1185">Reference proteome</keyword>
<dbReference type="Proteomes" id="UP001293254">
    <property type="component" value="Unassembled WGS sequence"/>
</dbReference>